<feature type="domain" description="Protein kinase" evidence="8">
    <location>
        <begin position="23"/>
        <end position="289"/>
    </location>
</feature>
<keyword evidence="1" id="KW-0808">Transferase</keyword>
<keyword evidence="9" id="KW-0723">Serine/threonine-protein kinase</keyword>
<name>A0A0K1QGL2_9BACT</name>
<evidence type="ECO:0000256" key="3">
    <source>
        <dbReference type="ARBA" id="ARBA00022777"/>
    </source>
</evidence>
<dbReference type="KEGG" id="llu:AKJ09_11450"/>
<dbReference type="PROSITE" id="PS00108">
    <property type="entry name" value="PROTEIN_KINASE_ST"/>
    <property type="match status" value="1"/>
</dbReference>
<dbReference type="SUPFAM" id="SSF56112">
    <property type="entry name" value="Protein kinase-like (PK-like)"/>
    <property type="match status" value="1"/>
</dbReference>
<keyword evidence="2 5" id="KW-0547">Nucleotide-binding</keyword>
<dbReference type="CDD" id="cd14014">
    <property type="entry name" value="STKc_PknB_like"/>
    <property type="match status" value="1"/>
</dbReference>
<evidence type="ECO:0000256" key="7">
    <source>
        <dbReference type="SAM" id="Phobius"/>
    </source>
</evidence>
<dbReference type="PROSITE" id="PS00107">
    <property type="entry name" value="PROTEIN_KINASE_ATP"/>
    <property type="match status" value="1"/>
</dbReference>
<dbReference type="InterPro" id="IPR000719">
    <property type="entry name" value="Prot_kinase_dom"/>
</dbReference>
<dbReference type="Proteomes" id="UP000064967">
    <property type="component" value="Chromosome"/>
</dbReference>
<accession>A0A0K1QGL2</accession>
<keyword evidence="4 5" id="KW-0067">ATP-binding</keyword>
<dbReference type="Gene3D" id="1.10.510.10">
    <property type="entry name" value="Transferase(Phosphotransferase) domain 1"/>
    <property type="match status" value="1"/>
</dbReference>
<protein>
    <submittedName>
        <fullName evidence="9">Putative serine/threonine protein kinase</fullName>
    </submittedName>
</protein>
<dbReference type="InterPro" id="IPR011009">
    <property type="entry name" value="Kinase-like_dom_sf"/>
</dbReference>
<dbReference type="InterPro" id="IPR017441">
    <property type="entry name" value="Protein_kinase_ATP_BS"/>
</dbReference>
<dbReference type="SMART" id="SM00220">
    <property type="entry name" value="S_TKc"/>
    <property type="match status" value="1"/>
</dbReference>
<dbReference type="PANTHER" id="PTHR43289:SF6">
    <property type="entry name" value="SERINE_THREONINE-PROTEIN KINASE NEKL-3"/>
    <property type="match status" value="1"/>
</dbReference>
<feature type="transmembrane region" description="Helical" evidence="7">
    <location>
        <begin position="359"/>
        <end position="383"/>
    </location>
</feature>
<evidence type="ECO:0000313" key="10">
    <source>
        <dbReference type="Proteomes" id="UP000064967"/>
    </source>
</evidence>
<dbReference type="EMBL" id="CP012333">
    <property type="protein sequence ID" value="AKV04787.1"/>
    <property type="molecule type" value="Genomic_DNA"/>
</dbReference>
<evidence type="ECO:0000256" key="1">
    <source>
        <dbReference type="ARBA" id="ARBA00022679"/>
    </source>
</evidence>
<keyword evidence="7" id="KW-1133">Transmembrane helix</keyword>
<evidence type="ECO:0000256" key="6">
    <source>
        <dbReference type="SAM" id="MobiDB-lite"/>
    </source>
</evidence>
<dbReference type="PROSITE" id="PS50011">
    <property type="entry name" value="PROTEIN_KINASE_DOM"/>
    <property type="match status" value="1"/>
</dbReference>
<keyword evidence="7" id="KW-0812">Transmembrane</keyword>
<feature type="region of interest" description="Disordered" evidence="6">
    <location>
        <begin position="333"/>
        <end position="353"/>
    </location>
</feature>
<dbReference type="Pfam" id="PF00069">
    <property type="entry name" value="Pkinase"/>
    <property type="match status" value="1"/>
</dbReference>
<dbReference type="Gene3D" id="3.30.200.20">
    <property type="entry name" value="Phosphorylase Kinase, domain 1"/>
    <property type="match status" value="1"/>
</dbReference>
<dbReference type="InterPro" id="IPR008271">
    <property type="entry name" value="Ser/Thr_kinase_AS"/>
</dbReference>
<dbReference type="PANTHER" id="PTHR43289">
    <property type="entry name" value="MITOGEN-ACTIVATED PROTEIN KINASE KINASE KINASE 20-RELATED"/>
    <property type="match status" value="1"/>
</dbReference>
<dbReference type="AlphaFoldDB" id="A0A0K1QGL2"/>
<keyword evidence="10" id="KW-1185">Reference proteome</keyword>
<evidence type="ECO:0000259" key="8">
    <source>
        <dbReference type="PROSITE" id="PS50011"/>
    </source>
</evidence>
<feature type="binding site" evidence="5">
    <location>
        <position position="52"/>
    </location>
    <ligand>
        <name>ATP</name>
        <dbReference type="ChEBI" id="CHEBI:30616"/>
    </ligand>
</feature>
<keyword evidence="3 9" id="KW-0418">Kinase</keyword>
<evidence type="ECO:0000256" key="2">
    <source>
        <dbReference type="ARBA" id="ARBA00022741"/>
    </source>
</evidence>
<sequence>MWMDGRRDARLGRVLMGNAQGRWRVDAELGHGGTSTVYAATNVETGTRAAIKLLNPEFSQHPRMLKILLAEARLVAAIEHPGTVKVLDDGIAEDGCAFLVFELLVGRTLEELRQAHGGRVPLDEMMRIGDAVMDALCAVHAAGVVHRDLKPSNIYVLEGGGVKLLDFGFAKLSGYTADAAQNVVGTPSYMPPEQALGLTKKVDAQSDVWSLAATLFHVLSGQPVHIARHVDAMMLASASVRPRSLAEAVPEMASAVVAVVDQALSYRKADRFPDMAAMRAAWQGAHPHWLPTLPPPSFSADPEFLEAALLEPEFSPPSNPSLFDPRELVDDSVKPQVHPGALPKRGAKPAPSVARPRRILPTVVAIGAALFLALSIASAIAVMSDDASSTHTQLRH</sequence>
<organism evidence="9 10">
    <name type="scientific">Labilithrix luteola</name>
    <dbReference type="NCBI Taxonomy" id="1391654"/>
    <lineage>
        <taxon>Bacteria</taxon>
        <taxon>Pseudomonadati</taxon>
        <taxon>Myxococcota</taxon>
        <taxon>Polyangia</taxon>
        <taxon>Polyangiales</taxon>
        <taxon>Labilitrichaceae</taxon>
        <taxon>Labilithrix</taxon>
    </lineage>
</organism>
<dbReference type="GO" id="GO:0004674">
    <property type="term" value="F:protein serine/threonine kinase activity"/>
    <property type="evidence" value="ECO:0007669"/>
    <property type="project" value="UniProtKB-KW"/>
</dbReference>
<reference evidence="9 10" key="1">
    <citation type="submission" date="2015-08" db="EMBL/GenBank/DDBJ databases">
        <authorList>
            <person name="Babu N.S."/>
            <person name="Beckwith C.J."/>
            <person name="Beseler K.G."/>
            <person name="Brison A."/>
            <person name="Carone J.V."/>
            <person name="Caskin T.P."/>
            <person name="Diamond M."/>
            <person name="Durham M.E."/>
            <person name="Foxe J.M."/>
            <person name="Go M."/>
            <person name="Henderson B.A."/>
            <person name="Jones I.B."/>
            <person name="McGettigan J.A."/>
            <person name="Micheletti S.J."/>
            <person name="Nasrallah M.E."/>
            <person name="Ortiz D."/>
            <person name="Piller C.R."/>
            <person name="Privatt S.R."/>
            <person name="Schneider S.L."/>
            <person name="Sharp S."/>
            <person name="Smith T.C."/>
            <person name="Stanton J.D."/>
            <person name="Ullery H.E."/>
            <person name="Wilson R.J."/>
            <person name="Serrano M.G."/>
            <person name="Buck G."/>
            <person name="Lee V."/>
            <person name="Wang Y."/>
            <person name="Carvalho R."/>
            <person name="Voegtly L."/>
            <person name="Shi R."/>
            <person name="Duckworth R."/>
            <person name="Johnson A."/>
            <person name="Loviza R."/>
            <person name="Walstead R."/>
            <person name="Shah Z."/>
            <person name="Kiflezghi M."/>
            <person name="Wade K."/>
            <person name="Ball S.L."/>
            <person name="Bradley K.W."/>
            <person name="Asai D.J."/>
            <person name="Bowman C.A."/>
            <person name="Russell D.A."/>
            <person name="Pope W.H."/>
            <person name="Jacobs-Sera D."/>
            <person name="Hendrix R.W."/>
            <person name="Hatfull G.F."/>
        </authorList>
    </citation>
    <scope>NUCLEOTIDE SEQUENCE [LARGE SCALE GENOMIC DNA]</scope>
    <source>
        <strain evidence="9 10">DSM 27648</strain>
    </source>
</reference>
<gene>
    <name evidence="9" type="ORF">AKJ09_11450</name>
</gene>
<proteinExistence type="predicted"/>
<dbReference type="STRING" id="1391654.AKJ09_11450"/>
<dbReference type="RefSeq" id="WP_169928705.1">
    <property type="nucleotide sequence ID" value="NZ_CP012333.1"/>
</dbReference>
<keyword evidence="7" id="KW-0472">Membrane</keyword>
<dbReference type="GO" id="GO:0005524">
    <property type="term" value="F:ATP binding"/>
    <property type="evidence" value="ECO:0007669"/>
    <property type="project" value="UniProtKB-UniRule"/>
</dbReference>
<evidence type="ECO:0000313" key="9">
    <source>
        <dbReference type="EMBL" id="AKV04787.1"/>
    </source>
</evidence>
<evidence type="ECO:0000256" key="5">
    <source>
        <dbReference type="PROSITE-ProRule" id="PRU10141"/>
    </source>
</evidence>
<evidence type="ECO:0000256" key="4">
    <source>
        <dbReference type="ARBA" id="ARBA00022840"/>
    </source>
</evidence>